<dbReference type="PANTHER" id="PTHR12534:SF1">
    <property type="entry name" value="SMALL RIBOSOMAL SUBUNIT PROTEIN US2M"/>
    <property type="match status" value="1"/>
</dbReference>
<dbReference type="GO" id="GO:0005763">
    <property type="term" value="C:mitochondrial small ribosomal subunit"/>
    <property type="evidence" value="ECO:0007669"/>
    <property type="project" value="TreeGrafter"/>
</dbReference>
<keyword evidence="1" id="KW-0687">Ribonucleoprotein</keyword>
<dbReference type="Gramene" id="PRQ31493">
    <property type="protein sequence ID" value="PRQ31493"/>
    <property type="gene ID" value="RchiOBHm_Chr5g0036111"/>
</dbReference>
<dbReference type="Gene3D" id="3.40.50.10490">
    <property type="entry name" value="Glucose-6-phosphate isomerase like protein, domain 1"/>
    <property type="match status" value="1"/>
</dbReference>
<comment type="caution">
    <text evidence="1">The sequence shown here is derived from an EMBL/GenBank/DDBJ whole genome shotgun (WGS) entry which is preliminary data.</text>
</comment>
<organism evidence="1 2">
    <name type="scientific">Rosa chinensis</name>
    <name type="common">China rose</name>
    <dbReference type="NCBI Taxonomy" id="74649"/>
    <lineage>
        <taxon>Eukaryota</taxon>
        <taxon>Viridiplantae</taxon>
        <taxon>Streptophyta</taxon>
        <taxon>Embryophyta</taxon>
        <taxon>Tracheophyta</taxon>
        <taxon>Spermatophyta</taxon>
        <taxon>Magnoliopsida</taxon>
        <taxon>eudicotyledons</taxon>
        <taxon>Gunneridae</taxon>
        <taxon>Pentapetalae</taxon>
        <taxon>rosids</taxon>
        <taxon>fabids</taxon>
        <taxon>Rosales</taxon>
        <taxon>Rosaceae</taxon>
        <taxon>Rosoideae</taxon>
        <taxon>Rosoideae incertae sedis</taxon>
        <taxon>Rosa</taxon>
    </lineage>
</organism>
<dbReference type="AlphaFoldDB" id="A0A2P6QBF1"/>
<keyword evidence="2" id="KW-1185">Reference proteome</keyword>
<dbReference type="Proteomes" id="UP000238479">
    <property type="component" value="Chromosome 5"/>
</dbReference>
<gene>
    <name evidence="1" type="ORF">RchiOBHm_Chr5g0036111</name>
</gene>
<protein>
    <submittedName>
        <fullName evidence="1">Putative ribosomal protein S2</fullName>
    </submittedName>
</protein>
<dbReference type="SUPFAM" id="SSF52313">
    <property type="entry name" value="Ribosomal protein S2"/>
    <property type="match status" value="1"/>
</dbReference>
<dbReference type="PANTHER" id="PTHR12534">
    <property type="entry name" value="30S RIBOSOMAL PROTEIN S2 PROKARYOTIC AND ORGANELLAR"/>
    <property type="match status" value="1"/>
</dbReference>
<sequence length="117" mass="13389">MAIIDSDRTLICLRNAIQFITTMAQRKLRFMFVNTNSLCYTPSTNTLTKKIVSGSTQLLDCLVVFNSKRKSSMILEAYRLQIPIVWLVHSDMAIEYYNKITYLIPCNSCSLCTCFAI</sequence>
<name>A0A2P6QBF1_ROSCH</name>
<dbReference type="InterPro" id="IPR023591">
    <property type="entry name" value="Ribosomal_uS2_flav_dom_sf"/>
</dbReference>
<reference evidence="1 2" key="1">
    <citation type="journal article" date="2018" name="Nat. Genet.">
        <title>The Rosa genome provides new insights in the design of modern roses.</title>
        <authorList>
            <person name="Bendahmane M."/>
        </authorList>
    </citation>
    <scope>NUCLEOTIDE SEQUENCE [LARGE SCALE GENOMIC DNA]</scope>
    <source>
        <strain evidence="2">cv. Old Blush</strain>
    </source>
</reference>
<dbReference type="GO" id="GO:0003735">
    <property type="term" value="F:structural constituent of ribosome"/>
    <property type="evidence" value="ECO:0007669"/>
    <property type="project" value="InterPro"/>
</dbReference>
<proteinExistence type="predicted"/>
<evidence type="ECO:0000313" key="1">
    <source>
        <dbReference type="EMBL" id="PRQ31493.1"/>
    </source>
</evidence>
<accession>A0A2P6QBF1</accession>
<dbReference type="InterPro" id="IPR005706">
    <property type="entry name" value="Ribosomal_uS2_bac/mit/plastid"/>
</dbReference>
<evidence type="ECO:0000313" key="2">
    <source>
        <dbReference type="Proteomes" id="UP000238479"/>
    </source>
</evidence>
<dbReference type="STRING" id="74649.A0A2P6QBF1"/>
<dbReference type="EMBL" id="PDCK01000043">
    <property type="protein sequence ID" value="PRQ31493.1"/>
    <property type="molecule type" value="Genomic_DNA"/>
</dbReference>
<keyword evidence="1" id="KW-0689">Ribosomal protein</keyword>
<dbReference type="GO" id="GO:0006412">
    <property type="term" value="P:translation"/>
    <property type="evidence" value="ECO:0007669"/>
    <property type="project" value="InterPro"/>
</dbReference>